<evidence type="ECO:0000313" key="2">
    <source>
        <dbReference type="EMBL" id="KAK7810656.1"/>
    </source>
</evidence>
<dbReference type="Proteomes" id="UP001488838">
    <property type="component" value="Unassembled WGS sequence"/>
</dbReference>
<reference evidence="2 3" key="1">
    <citation type="journal article" date="2023" name="bioRxiv">
        <title>Conserved and derived expression patterns and positive selection on dental genes reveal complex evolutionary context of ever-growing rodent molars.</title>
        <authorList>
            <person name="Calamari Z.T."/>
            <person name="Song A."/>
            <person name="Cohen E."/>
            <person name="Akter M."/>
            <person name="Roy R.D."/>
            <person name="Hallikas O."/>
            <person name="Christensen M.M."/>
            <person name="Li P."/>
            <person name="Marangoni P."/>
            <person name="Jernvall J."/>
            <person name="Klein O.D."/>
        </authorList>
    </citation>
    <scope>NUCLEOTIDE SEQUENCE [LARGE SCALE GENOMIC DNA]</scope>
    <source>
        <strain evidence="2">V071</strain>
    </source>
</reference>
<feature type="compositionally biased region" description="Basic and acidic residues" evidence="1">
    <location>
        <begin position="175"/>
        <end position="186"/>
    </location>
</feature>
<dbReference type="AlphaFoldDB" id="A0AAW0I8E0"/>
<feature type="compositionally biased region" description="Low complexity" evidence="1">
    <location>
        <begin position="9"/>
        <end position="32"/>
    </location>
</feature>
<evidence type="ECO:0000256" key="1">
    <source>
        <dbReference type="SAM" id="MobiDB-lite"/>
    </source>
</evidence>
<protein>
    <submittedName>
        <fullName evidence="2">Uncharacterized protein</fullName>
    </submittedName>
</protein>
<accession>A0AAW0I8E0</accession>
<comment type="caution">
    <text evidence="2">The sequence shown here is derived from an EMBL/GenBank/DDBJ whole genome shotgun (WGS) entry which is preliminary data.</text>
</comment>
<keyword evidence="3" id="KW-1185">Reference proteome</keyword>
<evidence type="ECO:0000313" key="3">
    <source>
        <dbReference type="Proteomes" id="UP001488838"/>
    </source>
</evidence>
<gene>
    <name evidence="2" type="ORF">U0070_012782</name>
</gene>
<dbReference type="EMBL" id="JBBHLL010000190">
    <property type="protein sequence ID" value="KAK7810656.1"/>
    <property type="molecule type" value="Genomic_DNA"/>
</dbReference>
<feature type="non-terminal residue" evidence="2">
    <location>
        <position position="1"/>
    </location>
</feature>
<feature type="region of interest" description="Disordered" evidence="1">
    <location>
        <begin position="1"/>
        <end position="32"/>
    </location>
</feature>
<organism evidence="2 3">
    <name type="scientific">Myodes glareolus</name>
    <name type="common">Bank vole</name>
    <name type="synonym">Clethrionomys glareolus</name>
    <dbReference type="NCBI Taxonomy" id="447135"/>
    <lineage>
        <taxon>Eukaryota</taxon>
        <taxon>Metazoa</taxon>
        <taxon>Chordata</taxon>
        <taxon>Craniata</taxon>
        <taxon>Vertebrata</taxon>
        <taxon>Euteleostomi</taxon>
        <taxon>Mammalia</taxon>
        <taxon>Eutheria</taxon>
        <taxon>Euarchontoglires</taxon>
        <taxon>Glires</taxon>
        <taxon>Rodentia</taxon>
        <taxon>Myomorpha</taxon>
        <taxon>Muroidea</taxon>
        <taxon>Cricetidae</taxon>
        <taxon>Arvicolinae</taxon>
        <taxon>Myodes</taxon>
    </lineage>
</organism>
<proteinExistence type="predicted"/>
<sequence length="227" mass="23245">SPRPEEVQSEAIASEPPAAPQPGAAPAQSSARAAVSPLSHSKSCCSDLVFLGSRRPVWEVSAVFSLLAVVAVAAAAAGTVAAASCVSSLSGATPGLRTLDPDLLGGAPRSCPRSGWVSWLGFGPLGVNVQLGVYGDRIRGAAAGRDSKMKLWDVVAVCLVLLHTASAFPLPAGKRLPEAPAEDRSLGRRRAPFALTSDCKNRSLLPGPSSVDPRAPARTHAVTRGQS</sequence>
<feature type="region of interest" description="Disordered" evidence="1">
    <location>
        <begin position="173"/>
        <end position="227"/>
    </location>
</feature>
<name>A0AAW0I8E0_MYOGA</name>